<dbReference type="Proteomes" id="UP000013909">
    <property type="component" value="Unassembled WGS sequence"/>
</dbReference>
<evidence type="ECO:0000313" key="3">
    <source>
        <dbReference type="Proteomes" id="UP000013909"/>
    </source>
</evidence>
<dbReference type="STRING" id="1232681.ADIS_4749"/>
<feature type="chain" id="PRO_5004450944" description="Nuclear transport factor 2 family protein" evidence="1">
    <location>
        <begin position="24"/>
        <end position="178"/>
    </location>
</feature>
<evidence type="ECO:0000313" key="2">
    <source>
        <dbReference type="EMBL" id="EON74778.1"/>
    </source>
</evidence>
<evidence type="ECO:0008006" key="4">
    <source>
        <dbReference type="Google" id="ProtNLM"/>
    </source>
</evidence>
<keyword evidence="3" id="KW-1185">Reference proteome</keyword>
<dbReference type="EMBL" id="AQHR01000122">
    <property type="protein sequence ID" value="EON74778.1"/>
    <property type="molecule type" value="Genomic_DNA"/>
</dbReference>
<comment type="caution">
    <text evidence="2">The sequence shown here is derived from an EMBL/GenBank/DDBJ whole genome shotgun (WGS) entry which is preliminary data.</text>
</comment>
<gene>
    <name evidence="2" type="ORF">ADIS_4749</name>
</gene>
<protein>
    <recommendedName>
        <fullName evidence="4">Nuclear transport factor 2 family protein</fullName>
    </recommendedName>
</protein>
<name>R7ZL13_9BACT</name>
<proteinExistence type="predicted"/>
<dbReference type="RefSeq" id="WP_010856860.1">
    <property type="nucleotide sequence ID" value="NZ_AQHR01000122.1"/>
</dbReference>
<sequence length="178" mass="19815">MAKPLFVLFFATALGFLAQNAKAQLSEEIKTAAQIYAFAQVNEDLDMILDMTYPKLVEKAGGAENMKSMIARLREAEAAKGHRLKELLIKDPILSARVGNEIHAIVPIRSSIIVPDGLLTIESSLIAVDTEKRENRYFIETSALDDRNVQKVLTTWDDSLTLPAKKPTVFQDTNKLLE</sequence>
<evidence type="ECO:0000256" key="1">
    <source>
        <dbReference type="SAM" id="SignalP"/>
    </source>
</evidence>
<dbReference type="AlphaFoldDB" id="R7ZL13"/>
<dbReference type="OrthoDB" id="670350at2"/>
<reference evidence="2 3" key="1">
    <citation type="submission" date="2013-02" db="EMBL/GenBank/DDBJ databases">
        <title>A novel strain isolated from Lonar lake, Maharashtra, India.</title>
        <authorList>
            <person name="Singh A."/>
        </authorList>
    </citation>
    <scope>NUCLEOTIDE SEQUENCE [LARGE SCALE GENOMIC DNA]</scope>
    <source>
        <strain evidence="2 3">AK24</strain>
    </source>
</reference>
<keyword evidence="1" id="KW-0732">Signal</keyword>
<accession>R7ZL13</accession>
<organism evidence="2 3">
    <name type="scientific">Lunatimonas lonarensis</name>
    <dbReference type="NCBI Taxonomy" id="1232681"/>
    <lineage>
        <taxon>Bacteria</taxon>
        <taxon>Pseudomonadati</taxon>
        <taxon>Bacteroidota</taxon>
        <taxon>Cytophagia</taxon>
        <taxon>Cytophagales</taxon>
        <taxon>Cyclobacteriaceae</taxon>
    </lineage>
</organism>
<feature type="signal peptide" evidence="1">
    <location>
        <begin position="1"/>
        <end position="23"/>
    </location>
</feature>